<dbReference type="AlphaFoldDB" id="A0A423V733"/>
<dbReference type="SUPFAM" id="SSF53474">
    <property type="entry name" value="alpha/beta-Hydrolases"/>
    <property type="match status" value="1"/>
</dbReference>
<dbReference type="Gene3D" id="3.40.50.1820">
    <property type="entry name" value="alpha/beta hydrolase"/>
    <property type="match status" value="1"/>
</dbReference>
<name>A0A423V733_STRGL</name>
<dbReference type="GO" id="GO:0016787">
    <property type="term" value="F:hydrolase activity"/>
    <property type="evidence" value="ECO:0007669"/>
    <property type="project" value="UniProtKB-KW"/>
</dbReference>
<keyword evidence="2" id="KW-0378">Hydrolase</keyword>
<reference evidence="2 3" key="1">
    <citation type="submission" date="2018-08" db="EMBL/GenBank/DDBJ databases">
        <title>Streptomyces globisporus 1912-4Crt, whole genome shotgun sequence.</title>
        <authorList>
            <person name="Matselyukh B."/>
        </authorList>
    </citation>
    <scope>NUCLEOTIDE SEQUENCE [LARGE SCALE GENOMIC DNA]</scope>
    <source>
        <strain evidence="2 3">1912-4Crt</strain>
    </source>
</reference>
<dbReference type="InterPro" id="IPR029058">
    <property type="entry name" value="AB_hydrolase_fold"/>
</dbReference>
<dbReference type="Proteomes" id="UP000285596">
    <property type="component" value="Unassembled WGS sequence"/>
</dbReference>
<organism evidence="2 3">
    <name type="scientific">Streptomyces globisporus</name>
    <dbReference type="NCBI Taxonomy" id="1908"/>
    <lineage>
        <taxon>Bacteria</taxon>
        <taxon>Bacillati</taxon>
        <taxon>Actinomycetota</taxon>
        <taxon>Actinomycetes</taxon>
        <taxon>Kitasatosporales</taxon>
        <taxon>Streptomycetaceae</taxon>
        <taxon>Streptomyces</taxon>
    </lineage>
</organism>
<dbReference type="InterPro" id="IPR000073">
    <property type="entry name" value="AB_hydrolase_1"/>
</dbReference>
<dbReference type="RefSeq" id="WP_118899088.1">
    <property type="nucleotide sequence ID" value="NZ_QWFA01000002.1"/>
</dbReference>
<evidence type="ECO:0000313" key="3">
    <source>
        <dbReference type="Proteomes" id="UP000285596"/>
    </source>
</evidence>
<proteinExistence type="predicted"/>
<dbReference type="PANTHER" id="PTHR37017">
    <property type="entry name" value="AB HYDROLASE-1 DOMAIN-CONTAINING PROTEIN-RELATED"/>
    <property type="match status" value="1"/>
</dbReference>
<comment type="caution">
    <text evidence="2">The sequence shown here is derived from an EMBL/GenBank/DDBJ whole genome shotgun (WGS) entry which is preliminary data.</text>
</comment>
<protein>
    <submittedName>
        <fullName evidence="2">Alpha/beta hydrolase</fullName>
    </submittedName>
</protein>
<feature type="domain" description="AB hydrolase-1" evidence="1">
    <location>
        <begin position="4"/>
        <end position="210"/>
    </location>
</feature>
<evidence type="ECO:0000313" key="2">
    <source>
        <dbReference type="EMBL" id="ROV70434.1"/>
    </source>
</evidence>
<accession>A0A423V733</accession>
<sequence>MPAVVLVHGLYHRPEHFAVVAEGLRADGTEVAVPELHRGSLAADTAAVQAVIDALPEPPVVLGHSYGGSVITGVRGAAHLVYLAAFVPDAQESAAGLGGASQQLKDAIVVEPDGSTALHPGLAIDALYGDCPAPLAARAVGLLRAQGPGCGRGVPQHHGWKETPSTYVICAQDQAVDPGLQQAMASRCTDVRVWQTGHSPFVGQPDLIVELLRELLPTRSGPRGSQEAAAARHTA</sequence>
<dbReference type="InterPro" id="IPR052897">
    <property type="entry name" value="Sec-Metab_Biosynth_Hydrolase"/>
</dbReference>
<dbReference type="Pfam" id="PF12697">
    <property type="entry name" value="Abhydrolase_6"/>
    <property type="match status" value="1"/>
</dbReference>
<evidence type="ECO:0000259" key="1">
    <source>
        <dbReference type="Pfam" id="PF12697"/>
    </source>
</evidence>
<dbReference type="PANTHER" id="PTHR37017:SF11">
    <property type="entry name" value="ESTERASE_LIPASE_THIOESTERASE DOMAIN-CONTAINING PROTEIN"/>
    <property type="match status" value="1"/>
</dbReference>
<dbReference type="EMBL" id="QWFA01000002">
    <property type="protein sequence ID" value="ROV70434.1"/>
    <property type="molecule type" value="Genomic_DNA"/>
</dbReference>
<gene>
    <name evidence="2" type="ORF">D3105_00875</name>
</gene>